<sequence length="2049" mass="225791">MTDDDVKHSDYRVDIKLICFIAWFIATARSLSPSPRQFNGPRLNDGLSHVTDHASSSPVGVFNSKISWSAPRRQDEIDASYSDYRARLPQLTTVIAVALSLSSCSIVSSPGSDGTFELLILHNNDMHARFEQTSQLSGACTTADRDAGKCYVKEARKAAASGQGPPVLYLNAGDTYTGTAWFTIYKWKIAAEFLNALEPDAVSLGNNDLNKESKLSPFLESIDPTIIASNVIVKSDEAVKIYKYLIFDIDGTKIGLLGYLSPDSSVLDSEGKIEYVDEVLALQQEANNLKAENVNIILVLGHSPSKNIEIAREVEGIDAVIAGTQNVFFTNGTTSKSGLDDNENHLMVKQKSGKIVPLIKSYAYTKYLGKVLLKFNQKGDIINSEIDYILLDSSIPQDKEALTLLEKLKPDMTTSKTTVLGKTSVVLDGDSCKKEECNLGNLVTDSMILHYAIQYVGVTWTDASVSIIHGAGLKGKIAPEPRPGDITTNDLLSVISSTENLVAVIVNGTIVKAILEQSVSSYTKAGSDEFLQYSGVRVVYDFSKEPGSRVVNAVIRCWECNIPEFYDLEEERNYKIIMPAPLARGEYGYTMLADLEKQNLDFDEVSSTSEYIRTRNPVYPEVAERITMNNVDQVPDSAPSFNLSMLLLFLIAIRFSLGNHEFDNGISGLIPYIANLSCPTLAANLILDDEPELKAQEKLRNSVVFDINGVKIGVIGYLTPDTRVLSSKNNVKYIDEVTAIKDEVKKLNGEGVNILIALGHSGFLTDLKIAQEVNSIDLVIGGHTNTFLWNGKAPDSETPQGPYPKLVKQSSGREVPVVQAYAYTKYLGQLKIVFDSNGEIIGFNGNPILLNNSIPRDPDVVKIVEKYRENVMKVSEISVGSTAVLLDGSSCRLRECNMGNLITDALVYKYASDYQGVGWTDAPIAVMQGGGIRATINHVNDESDITQGDLLTVMPFDDRAVKVAMSGSDIRKMLEHSVAEYNVIRAPGQFLQFSGMKVEYDFQKKSGERVLRAQILCGDCILPEYSMLNDSAVYNILINGFLSMGGDGFSVFVDKPQDYLNFNDLSATIEYINKTSPIFPAIEGRIIIHNEMAISSAYTKTFSLTMLSCFIISLGNHEFDHGVSGLTPFIENLTSPVLAANLVLTKVPELEDQTNLRKSIVFNISETHIGVIGYLTPETKTLAVQNDVEYIDEIVALKKEVKRLKKEGVNIIIALGHSGYLKDLQIAKGVEGLNLVIGGHTNTFLWNGTSPDSEKIIGPYPTYVTQPSGKQVPVVQAYAYTKYLGKLHMVFNTNGDLIKADGNPVLLDNSIPQDPEVLSIIDKYREKVLNFTEEIIGNTTVVLDGLVTCQHKECNLGNLIADAMVYKYSSEYTGKEWTDAPIAIIQGGGIRSSISMAQKSAIVTKGDLITALPFEGVLVVVTMNGSILIQMLEHSVANLNDIYYPGEFLQVSGLKIVYDLKKPDNHKVVKAVARCWNCTVPKYTDVDVRESYNVIMPYFVANGGDGYWMLKGLPTRVLDYNELSSTITYFRKYSPVHPEIEGRITFLQKNKLCSLSNNLVSSTLLILCLGNHEFDEQVDGLLPFIRNLTSPVLAANLILDEVPLLEAETNLYKSIILQKNGVQIGVIGYVTPDTKFLAPKNKVKYEDEIPALRREVNKLKSHDVNIVIALGHSGFIKDLEIAAEVDGIDLVIGGHSNTFLTNKNTSEIPEFRQGAYPTTVIQKSGRKTLVVQAYAYTKYMGKLHLLFNDAGDIIDFNGEPILLNDLVPKDPEVLEIVNKYRGEVNRINNKIVGTSSVLLNGESCRLFECNLGNVMTDAMLDYTKRHAGFADVNIAVIQGGRIRSSINRSEKPFLLTRGDWINVMPFTDTLCIVSMNGSVLLKALEHSVDSWRRVDTPGQFLQASGLEVVYDLANLPGNRVVSAKSMCVDCTKVSDVQDDLQYKVIMSTFLSEGGDGYSIFENLEKEVLTYGEITCILDYLNKYSPIDPDIDGRIKVLNEDKVNDIYIIEPVNVGMPDRFLPSSTDKSQSTLEVIILSIVVSISCLCHMA</sequence>
<evidence type="ECO:0000256" key="11">
    <source>
        <dbReference type="ARBA" id="ARBA00023240"/>
    </source>
</evidence>
<feature type="domain" description="Calcineurin-like phosphoesterase" evidence="12">
    <location>
        <begin position="1555"/>
        <end position="1696"/>
    </location>
</feature>
<keyword evidence="6" id="KW-0800">Toxin</keyword>
<dbReference type="GO" id="GO:0000166">
    <property type="term" value="F:nucleotide binding"/>
    <property type="evidence" value="ECO:0007669"/>
    <property type="project" value="UniProtKB-KW"/>
</dbReference>
<keyword evidence="5" id="KW-0964">Secreted</keyword>
<evidence type="ECO:0000256" key="9">
    <source>
        <dbReference type="ARBA" id="ARBA00022741"/>
    </source>
</evidence>
<dbReference type="SUPFAM" id="SSF56300">
    <property type="entry name" value="Metallo-dependent phosphatases"/>
    <property type="match status" value="4"/>
</dbReference>
<evidence type="ECO:0000256" key="4">
    <source>
        <dbReference type="ARBA" id="ARBA00022442"/>
    </source>
</evidence>
<dbReference type="EMBL" id="FZQP02001560">
    <property type="protein sequence ID" value="VVC93229.1"/>
    <property type="molecule type" value="Genomic_DNA"/>
</dbReference>
<keyword evidence="8" id="KW-0732">Signal</keyword>
<protein>
    <recommendedName>
        <fullName evidence="16">Protein 5NUC</fullName>
    </recommendedName>
</protein>
<dbReference type="Gene3D" id="3.60.21.10">
    <property type="match status" value="4"/>
</dbReference>
<dbReference type="FunFam" id="3.90.780.10:FF:000004">
    <property type="entry name" value="UDP-sugar hydrolase, putative"/>
    <property type="match status" value="1"/>
</dbReference>
<dbReference type="InterPro" id="IPR004843">
    <property type="entry name" value="Calcineurin-like_PHP"/>
</dbReference>
<evidence type="ECO:0000256" key="1">
    <source>
        <dbReference type="ARBA" id="ARBA00000815"/>
    </source>
</evidence>
<dbReference type="InterPro" id="IPR008334">
    <property type="entry name" value="5'-Nucleotdase_C"/>
</dbReference>
<dbReference type="GO" id="GO:0005886">
    <property type="term" value="C:plasma membrane"/>
    <property type="evidence" value="ECO:0007669"/>
    <property type="project" value="TreeGrafter"/>
</dbReference>
<evidence type="ECO:0000313" key="14">
    <source>
        <dbReference type="EMBL" id="VVC93229.1"/>
    </source>
</evidence>
<evidence type="ECO:0000256" key="5">
    <source>
        <dbReference type="ARBA" id="ARBA00022525"/>
    </source>
</evidence>
<keyword evidence="9" id="KW-0547">Nucleotide-binding</keyword>
<keyword evidence="11" id="KW-1199">Hemostasis impairing toxin</keyword>
<evidence type="ECO:0000256" key="2">
    <source>
        <dbReference type="ARBA" id="ARBA00004613"/>
    </source>
</evidence>
<dbReference type="Pfam" id="PF00149">
    <property type="entry name" value="Metallophos"/>
    <property type="match status" value="4"/>
</dbReference>
<comment type="catalytic activity">
    <reaction evidence="1">
        <text>a ribonucleoside 5'-phosphate + H2O = a ribonucleoside + phosphate</text>
        <dbReference type="Rhea" id="RHEA:12484"/>
        <dbReference type="ChEBI" id="CHEBI:15377"/>
        <dbReference type="ChEBI" id="CHEBI:18254"/>
        <dbReference type="ChEBI" id="CHEBI:43474"/>
        <dbReference type="ChEBI" id="CHEBI:58043"/>
        <dbReference type="EC" id="3.1.3.5"/>
    </reaction>
</comment>
<dbReference type="Proteomes" id="UP000324832">
    <property type="component" value="Unassembled WGS sequence"/>
</dbReference>
<dbReference type="GO" id="GO:0046872">
    <property type="term" value="F:metal ion binding"/>
    <property type="evidence" value="ECO:0007669"/>
    <property type="project" value="UniProtKB-KW"/>
</dbReference>
<dbReference type="GO" id="GO:0090729">
    <property type="term" value="F:toxin activity"/>
    <property type="evidence" value="ECO:0007669"/>
    <property type="project" value="UniProtKB-KW"/>
</dbReference>
<dbReference type="GO" id="GO:0006196">
    <property type="term" value="P:AMP catabolic process"/>
    <property type="evidence" value="ECO:0007669"/>
    <property type="project" value="TreeGrafter"/>
</dbReference>
<dbReference type="FunFam" id="3.90.780.10:FF:000001">
    <property type="entry name" value="NT5E isoform 3"/>
    <property type="match status" value="2"/>
</dbReference>
<evidence type="ECO:0000256" key="6">
    <source>
        <dbReference type="ARBA" id="ARBA00022656"/>
    </source>
</evidence>
<evidence type="ECO:0000313" key="15">
    <source>
        <dbReference type="Proteomes" id="UP000324832"/>
    </source>
</evidence>
<evidence type="ECO:0000259" key="13">
    <source>
        <dbReference type="Pfam" id="PF02872"/>
    </source>
</evidence>
<evidence type="ECO:0000256" key="8">
    <source>
        <dbReference type="ARBA" id="ARBA00022729"/>
    </source>
</evidence>
<evidence type="ECO:0000256" key="7">
    <source>
        <dbReference type="ARBA" id="ARBA00022723"/>
    </source>
</evidence>
<name>A0A5E4Q4M7_9NEOP</name>
<keyword evidence="15" id="KW-1185">Reference proteome</keyword>
<comment type="similarity">
    <text evidence="3">Belongs to the 5'-nucleotidase family.</text>
</comment>
<dbReference type="PANTHER" id="PTHR11575">
    <property type="entry name" value="5'-NUCLEOTIDASE-RELATED"/>
    <property type="match status" value="1"/>
</dbReference>
<accession>A0A5E4Q4M7</accession>
<feature type="domain" description="5'-Nucleotidase C-terminal" evidence="13">
    <location>
        <begin position="1336"/>
        <end position="1511"/>
    </location>
</feature>
<dbReference type="SUPFAM" id="SSF55816">
    <property type="entry name" value="5'-nucleotidase (syn. UDP-sugar hydrolase), C-terminal domain"/>
    <property type="match status" value="4"/>
</dbReference>
<dbReference type="GO" id="GO:0005615">
    <property type="term" value="C:extracellular space"/>
    <property type="evidence" value="ECO:0007669"/>
    <property type="project" value="UniProtKB-ARBA"/>
</dbReference>
<keyword evidence="7" id="KW-0479">Metal-binding</keyword>
<comment type="subcellular location">
    <subcellularLocation>
        <location evidence="2">Secreted</location>
    </subcellularLocation>
</comment>
<gene>
    <name evidence="14" type="ORF">LSINAPIS_LOCUS5463</name>
</gene>
<feature type="domain" description="Calcineurin-like phosphoesterase" evidence="12">
    <location>
        <begin position="651"/>
        <end position="784"/>
    </location>
</feature>
<feature type="domain" description="Calcineurin-like phosphoesterase" evidence="12">
    <location>
        <begin position="1110"/>
        <end position="1241"/>
    </location>
</feature>
<reference evidence="14 15" key="1">
    <citation type="submission" date="2017-07" db="EMBL/GenBank/DDBJ databases">
        <authorList>
            <person name="Talla V."/>
            <person name="Backstrom N."/>
        </authorList>
    </citation>
    <scope>NUCLEOTIDE SEQUENCE [LARGE SCALE GENOMIC DNA]</scope>
</reference>
<dbReference type="InterPro" id="IPR036907">
    <property type="entry name" value="5'-Nucleotdase_C_sf"/>
</dbReference>
<evidence type="ECO:0000259" key="12">
    <source>
        <dbReference type="Pfam" id="PF00149"/>
    </source>
</evidence>
<dbReference type="FunFam" id="3.60.21.10:FF:000020">
    <property type="entry name" value="NT5E isoform 4"/>
    <property type="match status" value="2"/>
</dbReference>
<keyword evidence="10" id="KW-0378">Hydrolase</keyword>
<evidence type="ECO:0000256" key="3">
    <source>
        <dbReference type="ARBA" id="ARBA00006654"/>
    </source>
</evidence>
<feature type="domain" description="5'-Nucleotidase C-terminal" evidence="13">
    <location>
        <begin position="419"/>
        <end position="593"/>
    </location>
</feature>
<evidence type="ECO:0008006" key="16">
    <source>
        <dbReference type="Google" id="ProtNLM"/>
    </source>
</evidence>
<dbReference type="GO" id="GO:0008253">
    <property type="term" value="F:5'-nucleotidase activity"/>
    <property type="evidence" value="ECO:0007669"/>
    <property type="project" value="UniProtKB-EC"/>
</dbReference>
<keyword evidence="4" id="KW-1201">Platelet aggregation inhibiting toxin</keyword>
<dbReference type="Pfam" id="PF02872">
    <property type="entry name" value="5_nucleotid_C"/>
    <property type="match status" value="4"/>
</dbReference>
<organism evidence="14 15">
    <name type="scientific">Leptidea sinapis</name>
    <dbReference type="NCBI Taxonomy" id="189913"/>
    <lineage>
        <taxon>Eukaryota</taxon>
        <taxon>Metazoa</taxon>
        <taxon>Ecdysozoa</taxon>
        <taxon>Arthropoda</taxon>
        <taxon>Hexapoda</taxon>
        <taxon>Insecta</taxon>
        <taxon>Pterygota</taxon>
        <taxon>Neoptera</taxon>
        <taxon>Endopterygota</taxon>
        <taxon>Lepidoptera</taxon>
        <taxon>Glossata</taxon>
        <taxon>Ditrysia</taxon>
        <taxon>Papilionoidea</taxon>
        <taxon>Pieridae</taxon>
        <taxon>Dismorphiinae</taxon>
        <taxon>Leptidea</taxon>
    </lineage>
</organism>
<dbReference type="PRINTS" id="PR01607">
    <property type="entry name" value="APYRASEFAMLY"/>
</dbReference>
<dbReference type="Gene3D" id="3.90.780.10">
    <property type="entry name" value="5'-Nucleotidase, C-terminal domain"/>
    <property type="match status" value="4"/>
</dbReference>
<dbReference type="InterPro" id="IPR029052">
    <property type="entry name" value="Metallo-depent_PP-like"/>
</dbReference>
<dbReference type="PANTHER" id="PTHR11575:SF24">
    <property type="entry name" value="5'-NUCLEOTIDASE"/>
    <property type="match status" value="1"/>
</dbReference>
<feature type="domain" description="Calcineurin-like phosphoesterase" evidence="12">
    <location>
        <begin position="120"/>
        <end position="323"/>
    </location>
</feature>
<evidence type="ECO:0000256" key="10">
    <source>
        <dbReference type="ARBA" id="ARBA00022801"/>
    </source>
</evidence>
<dbReference type="InterPro" id="IPR006179">
    <property type="entry name" value="5_nucleotidase/apyrase"/>
</dbReference>
<feature type="domain" description="5'-Nucleotidase C-terminal" evidence="13">
    <location>
        <begin position="879"/>
        <end position="1053"/>
    </location>
</feature>
<feature type="domain" description="5'-Nucleotidase C-terminal" evidence="13">
    <location>
        <begin position="1792"/>
        <end position="1961"/>
    </location>
</feature>
<proteinExistence type="inferred from homology"/>